<reference evidence="1" key="1">
    <citation type="submission" date="2022-11" db="EMBL/GenBank/DDBJ databases">
        <authorList>
            <person name="Graham C."/>
            <person name="Newman J.D."/>
        </authorList>
    </citation>
    <scope>NUCLEOTIDE SEQUENCE</scope>
    <source>
        <strain evidence="1">DSM 19486</strain>
    </source>
</reference>
<organism evidence="1 2">
    <name type="scientific">Pedobacter agri</name>
    <dbReference type="NCBI Taxonomy" id="454586"/>
    <lineage>
        <taxon>Bacteria</taxon>
        <taxon>Pseudomonadati</taxon>
        <taxon>Bacteroidota</taxon>
        <taxon>Sphingobacteriia</taxon>
        <taxon>Sphingobacteriales</taxon>
        <taxon>Sphingobacteriaceae</taxon>
        <taxon>Pedobacter</taxon>
    </lineage>
</organism>
<gene>
    <name evidence="1" type="ORF">OQZ29_17205</name>
</gene>
<comment type="caution">
    <text evidence="1">The sequence shown here is derived from an EMBL/GenBank/DDBJ whole genome shotgun (WGS) entry which is preliminary data.</text>
</comment>
<sequence length="65" mass="7078">MRLGTVKYYDDEKGLGLITPSNGGKDLIVSAKGLIDKIQTQNIVLFDLNFAANNVEVVKVIVLKS</sequence>
<evidence type="ECO:0000313" key="2">
    <source>
        <dbReference type="Proteomes" id="UP001142592"/>
    </source>
</evidence>
<dbReference type="SUPFAM" id="SSF50249">
    <property type="entry name" value="Nucleic acid-binding proteins"/>
    <property type="match status" value="1"/>
</dbReference>
<dbReference type="Gene3D" id="2.40.50.140">
    <property type="entry name" value="Nucleic acid-binding proteins"/>
    <property type="match status" value="1"/>
</dbReference>
<dbReference type="InterPro" id="IPR012340">
    <property type="entry name" value="NA-bd_OB-fold"/>
</dbReference>
<evidence type="ECO:0000313" key="1">
    <source>
        <dbReference type="EMBL" id="MCX3266499.1"/>
    </source>
</evidence>
<keyword evidence="2" id="KW-1185">Reference proteome</keyword>
<dbReference type="EMBL" id="JAPJUH010000005">
    <property type="protein sequence ID" value="MCX3266499.1"/>
    <property type="molecule type" value="Genomic_DNA"/>
</dbReference>
<dbReference type="RefSeq" id="WP_010599509.1">
    <property type="nucleotide sequence ID" value="NZ_JAPJUH010000005.1"/>
</dbReference>
<protein>
    <submittedName>
        <fullName evidence="1">Cold shock domain-containing protein</fullName>
    </submittedName>
</protein>
<dbReference type="AlphaFoldDB" id="A0A9X3DFG5"/>
<name>A0A9X3DFG5_9SPHI</name>
<accession>A0A9X3DFG5</accession>
<proteinExistence type="predicted"/>
<dbReference type="Proteomes" id="UP001142592">
    <property type="component" value="Unassembled WGS sequence"/>
</dbReference>